<dbReference type="Pfam" id="PF00512">
    <property type="entry name" value="HisKA"/>
    <property type="match status" value="1"/>
</dbReference>
<dbReference type="PROSITE" id="PS50109">
    <property type="entry name" value="HIS_KIN"/>
    <property type="match status" value="1"/>
</dbReference>
<evidence type="ECO:0000313" key="12">
    <source>
        <dbReference type="EMBL" id="MBE4907192.1"/>
    </source>
</evidence>
<dbReference type="InterPro" id="IPR004358">
    <property type="entry name" value="Sig_transdc_His_kin-like_C"/>
</dbReference>
<dbReference type="NCBIfam" id="TIGR00229">
    <property type="entry name" value="sensory_box"/>
    <property type="match status" value="2"/>
</dbReference>
<dbReference type="Proteomes" id="UP001516662">
    <property type="component" value="Unassembled WGS sequence"/>
</dbReference>
<dbReference type="Pfam" id="PF13426">
    <property type="entry name" value="PAS_9"/>
    <property type="match status" value="2"/>
</dbReference>
<dbReference type="PROSITE" id="PS50113">
    <property type="entry name" value="PAC"/>
    <property type="match status" value="2"/>
</dbReference>
<evidence type="ECO:0000259" key="9">
    <source>
        <dbReference type="PROSITE" id="PS50109"/>
    </source>
</evidence>
<keyword evidence="4" id="KW-0808">Transferase</keyword>
<keyword evidence="6" id="KW-0418">Kinase</keyword>
<dbReference type="Gene3D" id="3.30.450.20">
    <property type="entry name" value="PAS domain"/>
    <property type="match status" value="2"/>
</dbReference>
<evidence type="ECO:0000256" key="8">
    <source>
        <dbReference type="ARBA" id="ARBA00023012"/>
    </source>
</evidence>
<dbReference type="SUPFAM" id="SSF55874">
    <property type="entry name" value="ATPase domain of HSP90 chaperone/DNA topoisomerase II/histidine kinase"/>
    <property type="match status" value="1"/>
</dbReference>
<feature type="domain" description="PAS" evidence="10">
    <location>
        <begin position="6"/>
        <end position="78"/>
    </location>
</feature>
<evidence type="ECO:0000256" key="1">
    <source>
        <dbReference type="ARBA" id="ARBA00000085"/>
    </source>
</evidence>
<dbReference type="InterPro" id="IPR001610">
    <property type="entry name" value="PAC"/>
</dbReference>
<dbReference type="SMART" id="SM00086">
    <property type="entry name" value="PAC"/>
    <property type="match status" value="2"/>
</dbReference>
<dbReference type="CDD" id="cd00130">
    <property type="entry name" value="PAS"/>
    <property type="match status" value="2"/>
</dbReference>
<feature type="domain" description="PAC" evidence="11">
    <location>
        <begin position="217"/>
        <end position="269"/>
    </location>
</feature>
<dbReference type="PROSITE" id="PS50112">
    <property type="entry name" value="PAS"/>
    <property type="match status" value="1"/>
</dbReference>
<evidence type="ECO:0000256" key="2">
    <source>
        <dbReference type="ARBA" id="ARBA00012438"/>
    </source>
</evidence>
<dbReference type="SMART" id="SM00388">
    <property type="entry name" value="HisKA"/>
    <property type="match status" value="1"/>
</dbReference>
<dbReference type="SUPFAM" id="SSF55785">
    <property type="entry name" value="PYP-like sensor domain (PAS domain)"/>
    <property type="match status" value="2"/>
</dbReference>
<dbReference type="PRINTS" id="PR00344">
    <property type="entry name" value="BCTRLSENSOR"/>
</dbReference>
<dbReference type="InterPro" id="IPR035965">
    <property type="entry name" value="PAS-like_dom_sf"/>
</dbReference>
<keyword evidence="3" id="KW-0597">Phosphoprotein</keyword>
<dbReference type="InterPro" id="IPR000700">
    <property type="entry name" value="PAS-assoc_C"/>
</dbReference>
<keyword evidence="5" id="KW-0547">Nucleotide-binding</keyword>
<accession>A0ABR9QFB9</accession>
<dbReference type="CDD" id="cd00082">
    <property type="entry name" value="HisKA"/>
    <property type="match status" value="1"/>
</dbReference>
<organism evidence="12 13">
    <name type="scientific">Litchfieldia luteola</name>
    <dbReference type="NCBI Taxonomy" id="682179"/>
    <lineage>
        <taxon>Bacteria</taxon>
        <taxon>Bacillati</taxon>
        <taxon>Bacillota</taxon>
        <taxon>Bacilli</taxon>
        <taxon>Bacillales</taxon>
        <taxon>Bacillaceae</taxon>
        <taxon>Litchfieldia</taxon>
    </lineage>
</organism>
<feature type="domain" description="Histidine kinase" evidence="9">
    <location>
        <begin position="282"/>
        <end position="488"/>
    </location>
</feature>
<proteinExistence type="predicted"/>
<evidence type="ECO:0000256" key="4">
    <source>
        <dbReference type="ARBA" id="ARBA00022679"/>
    </source>
</evidence>
<keyword evidence="8" id="KW-0902">Two-component regulatory system</keyword>
<evidence type="ECO:0000256" key="7">
    <source>
        <dbReference type="ARBA" id="ARBA00022840"/>
    </source>
</evidence>
<comment type="caution">
    <text evidence="12">The sequence shown here is derived from an EMBL/GenBank/DDBJ whole genome shotgun (WGS) entry which is preliminary data.</text>
</comment>
<dbReference type="Gene3D" id="3.30.565.10">
    <property type="entry name" value="Histidine kinase-like ATPase, C-terminal domain"/>
    <property type="match status" value="1"/>
</dbReference>
<gene>
    <name evidence="12" type="ORF">IMZ08_03850</name>
</gene>
<comment type="catalytic activity">
    <reaction evidence="1">
        <text>ATP + protein L-histidine = ADP + protein N-phospho-L-histidine.</text>
        <dbReference type="EC" id="2.7.13.3"/>
    </reaction>
</comment>
<protein>
    <recommendedName>
        <fullName evidence="2">histidine kinase</fullName>
        <ecNumber evidence="2">2.7.13.3</ecNumber>
    </recommendedName>
</protein>
<evidence type="ECO:0000256" key="3">
    <source>
        <dbReference type="ARBA" id="ARBA00022553"/>
    </source>
</evidence>
<evidence type="ECO:0000259" key="10">
    <source>
        <dbReference type="PROSITE" id="PS50112"/>
    </source>
</evidence>
<name>A0ABR9QFB9_9BACI</name>
<dbReference type="SUPFAM" id="SSF47384">
    <property type="entry name" value="Homodimeric domain of signal transducing histidine kinase"/>
    <property type="match status" value="1"/>
</dbReference>
<evidence type="ECO:0000259" key="11">
    <source>
        <dbReference type="PROSITE" id="PS50113"/>
    </source>
</evidence>
<dbReference type="InterPro" id="IPR000014">
    <property type="entry name" value="PAS"/>
</dbReference>
<dbReference type="InterPro" id="IPR005467">
    <property type="entry name" value="His_kinase_dom"/>
</dbReference>
<reference evidence="12 13" key="1">
    <citation type="submission" date="2020-10" db="EMBL/GenBank/DDBJ databases">
        <title>Bacillus sp. HD4P25, an endophyte from a halophyte.</title>
        <authorList>
            <person name="Sun J.-Q."/>
        </authorList>
    </citation>
    <scope>NUCLEOTIDE SEQUENCE [LARGE SCALE GENOMIC DNA]</scope>
    <source>
        <strain evidence="12 13">YIM 93174</strain>
    </source>
</reference>
<dbReference type="EMBL" id="JADCLJ010000007">
    <property type="protein sequence ID" value="MBE4907192.1"/>
    <property type="molecule type" value="Genomic_DNA"/>
</dbReference>
<dbReference type="RefSeq" id="WP_193534666.1">
    <property type="nucleotide sequence ID" value="NZ_JADCLJ010000007.1"/>
</dbReference>
<feature type="domain" description="PAC" evidence="11">
    <location>
        <begin position="81"/>
        <end position="133"/>
    </location>
</feature>
<sequence>MYKTSSIKSLAEIITAVDTTTIITITDKTGLITYANEMFYEKSKYDQDELIGQSQRKVIANHHTDEFFKDLWNTIRRGEVWKGEIKNKAKDGTYFWVYATIVPFLNEAGEPHQYVSIQTDITNRKQTEETVKKMLEQLTFSNNNTLLDIKQLLTESSIMVISDTVGKITFVSDMFCKLSRFSREDLLGSDFRVFNSNYHSKEFFKDLWTTISQGNVWKGDIKNKAKDGSCYWVSTTIVPILDDSGKPYQFVSIWHDITARKKAEDLLFRSEKLSAIGDLSAGIAHEIRNPLTTIKGFIQFLSRYEDDLKKMEYFQLINEEIDRINFMVGEFMVLSKPHVIERKPTALLPIINKVVKLLESELTSNKVRLSIKCEASNIKIDCEENLMKQVFLNLVKNSIEAMPQGGIISISVSVTDTEVFIHFKDEGIGIPEENLMKLREPFFTTKENGNGLGLMVSYKIIENHNGKIQVESEENVGTTITLIFPAIC</sequence>
<keyword evidence="7" id="KW-0067">ATP-binding</keyword>
<dbReference type="InterPro" id="IPR036890">
    <property type="entry name" value="HATPase_C_sf"/>
</dbReference>
<evidence type="ECO:0000256" key="5">
    <source>
        <dbReference type="ARBA" id="ARBA00022741"/>
    </source>
</evidence>
<keyword evidence="13" id="KW-1185">Reference proteome</keyword>
<dbReference type="PANTHER" id="PTHR43065:SF34">
    <property type="entry name" value="SPORULATION KINASE A"/>
    <property type="match status" value="1"/>
</dbReference>
<evidence type="ECO:0000256" key="6">
    <source>
        <dbReference type="ARBA" id="ARBA00022777"/>
    </source>
</evidence>
<dbReference type="InterPro" id="IPR003661">
    <property type="entry name" value="HisK_dim/P_dom"/>
</dbReference>
<dbReference type="SMART" id="SM00091">
    <property type="entry name" value="PAS"/>
    <property type="match status" value="2"/>
</dbReference>
<evidence type="ECO:0000313" key="13">
    <source>
        <dbReference type="Proteomes" id="UP001516662"/>
    </source>
</evidence>
<dbReference type="PANTHER" id="PTHR43065">
    <property type="entry name" value="SENSOR HISTIDINE KINASE"/>
    <property type="match status" value="1"/>
</dbReference>
<dbReference type="SMART" id="SM00387">
    <property type="entry name" value="HATPase_c"/>
    <property type="match status" value="1"/>
</dbReference>
<dbReference type="Pfam" id="PF02518">
    <property type="entry name" value="HATPase_c"/>
    <property type="match status" value="1"/>
</dbReference>
<dbReference type="InterPro" id="IPR003594">
    <property type="entry name" value="HATPase_dom"/>
</dbReference>
<dbReference type="Gene3D" id="1.10.287.130">
    <property type="match status" value="1"/>
</dbReference>
<dbReference type="InterPro" id="IPR036097">
    <property type="entry name" value="HisK_dim/P_sf"/>
</dbReference>
<dbReference type="EC" id="2.7.13.3" evidence="2"/>